<dbReference type="AlphaFoldDB" id="A0A497JJB4"/>
<name>A0A497JJB4_9ARCH</name>
<dbReference type="Proteomes" id="UP000278031">
    <property type="component" value="Unassembled WGS sequence"/>
</dbReference>
<gene>
    <name evidence="1" type="ORF">DRO04_02575</name>
</gene>
<organism evidence="1 2">
    <name type="scientific">Candidatus Iainarchaeum sp</name>
    <dbReference type="NCBI Taxonomy" id="3101447"/>
    <lineage>
        <taxon>Archaea</taxon>
        <taxon>Candidatus Iainarchaeota</taxon>
        <taxon>Candidatus Iainarchaeia</taxon>
        <taxon>Candidatus Iainarchaeales</taxon>
        <taxon>Candidatus Iainarchaeaceae</taxon>
        <taxon>Candidatus Iainarchaeum</taxon>
    </lineage>
</organism>
<evidence type="ECO:0000313" key="2">
    <source>
        <dbReference type="Proteomes" id="UP000278031"/>
    </source>
</evidence>
<accession>A0A497JJB4</accession>
<reference evidence="1 2" key="1">
    <citation type="submission" date="2018-06" db="EMBL/GenBank/DDBJ databases">
        <title>Extensive metabolic versatility and redundancy in microbially diverse, dynamic hydrothermal sediments.</title>
        <authorList>
            <person name="Dombrowski N."/>
            <person name="Teske A."/>
            <person name="Baker B.J."/>
        </authorList>
    </citation>
    <scope>NUCLEOTIDE SEQUENCE [LARGE SCALE GENOMIC DNA]</scope>
    <source>
        <strain evidence="1">B51_G17</strain>
    </source>
</reference>
<evidence type="ECO:0000313" key="1">
    <source>
        <dbReference type="EMBL" id="RLG69958.1"/>
    </source>
</evidence>
<protein>
    <recommendedName>
        <fullName evidence="3">Zona occludens toxin N-terminal domain-containing protein</fullName>
    </recommendedName>
</protein>
<dbReference type="EMBL" id="QMWP01000094">
    <property type="protein sequence ID" value="RLG69958.1"/>
    <property type="molecule type" value="Genomic_DNA"/>
</dbReference>
<proteinExistence type="predicted"/>
<evidence type="ECO:0008006" key="3">
    <source>
        <dbReference type="Google" id="ProtNLM"/>
    </source>
</evidence>
<comment type="caution">
    <text evidence="1">The sequence shown here is derived from an EMBL/GenBank/DDBJ whole genome shotgun (WGS) entry which is preliminary data.</text>
</comment>
<sequence length="249" mass="29508">MKVAIRPQLVYRPQIAIKPQERTYQFVLSRYIMEHSEMTGVIVFGSQRTGKSSYAMQVLYDIYQDWNTVLDHIFFKLEDVVRFLMVQIKTGRIIPAFVWDDAGVYGSKQLYFTKRRLVEYLQNLFDVIGTAVKGVILTTPSPENLLKALRSYEFYRVKIVKHNQYYRRIAQGYKNVLLPSGTRYIRKMYRDYFDVRLPKDVYEEYIKIRKSYLDNTLDNLNEFLQEMALKGKIEKETLKNQIKGMKGEG</sequence>